<proteinExistence type="predicted"/>
<gene>
    <name evidence="2" type="ORF">RJT34_01477</name>
</gene>
<dbReference type="AlphaFoldDB" id="A0AAN9KGT3"/>
<organism evidence="2 3">
    <name type="scientific">Clitoria ternatea</name>
    <name type="common">Butterfly pea</name>
    <dbReference type="NCBI Taxonomy" id="43366"/>
    <lineage>
        <taxon>Eukaryota</taxon>
        <taxon>Viridiplantae</taxon>
        <taxon>Streptophyta</taxon>
        <taxon>Embryophyta</taxon>
        <taxon>Tracheophyta</taxon>
        <taxon>Spermatophyta</taxon>
        <taxon>Magnoliopsida</taxon>
        <taxon>eudicotyledons</taxon>
        <taxon>Gunneridae</taxon>
        <taxon>Pentapetalae</taxon>
        <taxon>rosids</taxon>
        <taxon>fabids</taxon>
        <taxon>Fabales</taxon>
        <taxon>Fabaceae</taxon>
        <taxon>Papilionoideae</taxon>
        <taxon>50 kb inversion clade</taxon>
        <taxon>NPAAA clade</taxon>
        <taxon>indigoferoid/millettioid clade</taxon>
        <taxon>Phaseoleae</taxon>
        <taxon>Clitoria</taxon>
    </lineage>
</organism>
<reference evidence="2 3" key="1">
    <citation type="submission" date="2024-01" db="EMBL/GenBank/DDBJ databases">
        <title>The genomes of 5 underutilized Papilionoideae crops provide insights into root nodulation and disease resistance.</title>
        <authorList>
            <person name="Yuan L."/>
        </authorList>
    </citation>
    <scope>NUCLEOTIDE SEQUENCE [LARGE SCALE GENOMIC DNA]</scope>
    <source>
        <strain evidence="2">LY-2023</strain>
        <tissue evidence="2">Leaf</tissue>
    </source>
</reference>
<dbReference type="EMBL" id="JAYKXN010000001">
    <property type="protein sequence ID" value="KAK7317340.1"/>
    <property type="molecule type" value="Genomic_DNA"/>
</dbReference>
<feature type="region of interest" description="Disordered" evidence="1">
    <location>
        <begin position="75"/>
        <end position="99"/>
    </location>
</feature>
<accession>A0AAN9KGT3</accession>
<keyword evidence="3" id="KW-1185">Reference proteome</keyword>
<protein>
    <submittedName>
        <fullName evidence="2">Uncharacterized protein</fullName>
    </submittedName>
</protein>
<dbReference type="Proteomes" id="UP001359559">
    <property type="component" value="Unassembled WGS sequence"/>
</dbReference>
<name>A0AAN9KGT3_CLITE</name>
<comment type="caution">
    <text evidence="2">The sequence shown here is derived from an EMBL/GenBank/DDBJ whole genome shotgun (WGS) entry which is preliminary data.</text>
</comment>
<evidence type="ECO:0000313" key="3">
    <source>
        <dbReference type="Proteomes" id="UP001359559"/>
    </source>
</evidence>
<feature type="compositionally biased region" description="Low complexity" evidence="1">
    <location>
        <begin position="87"/>
        <end position="99"/>
    </location>
</feature>
<sequence length="99" mass="10784">MQGYIYAKKDYAEDYTDEAVRLLDCDANESLIYFYGEYSKLMDYITGDGVTIAYDPDCNCDSLVDVKSVALPPADADHAPGAPAPAPSSSLFSSERGMH</sequence>
<evidence type="ECO:0000313" key="2">
    <source>
        <dbReference type="EMBL" id="KAK7317340.1"/>
    </source>
</evidence>
<evidence type="ECO:0000256" key="1">
    <source>
        <dbReference type="SAM" id="MobiDB-lite"/>
    </source>
</evidence>